<reference evidence="1 2" key="1">
    <citation type="submission" date="2019-08" db="EMBL/GenBank/DDBJ databases">
        <title>Genomes of Antarctic Bizionia species.</title>
        <authorList>
            <person name="Bowman J.P."/>
        </authorList>
    </citation>
    <scope>NUCLEOTIDE SEQUENCE [LARGE SCALE GENOMIC DNA]</scope>
    <source>
        <strain evidence="1 2">HFD</strain>
    </source>
</reference>
<organism evidence="1 2">
    <name type="scientific">Bizionia saleffrena</name>
    <dbReference type="NCBI Taxonomy" id="291189"/>
    <lineage>
        <taxon>Bacteria</taxon>
        <taxon>Pseudomonadati</taxon>
        <taxon>Bacteroidota</taxon>
        <taxon>Flavobacteriia</taxon>
        <taxon>Flavobacteriales</taxon>
        <taxon>Flavobacteriaceae</taxon>
        <taxon>Bizionia</taxon>
    </lineage>
</organism>
<comment type="caution">
    <text evidence="1">The sequence shown here is derived from an EMBL/GenBank/DDBJ whole genome shotgun (WGS) entry which is preliminary data.</text>
</comment>
<sequence length="178" mass="20339">MKFLYPLFFFAILLSCNSKIEQTNNLEATQIHTTAITTQDITALKYVDYGVDKKAKTTLDSWQAYSDVSRAITQVKIADVSFFTADEALFMSTVKELVSTIPEQINTDPIQARILALTTKMYKLEEMLSLKTTLKKDKLTSLKEVLQAFSYLTLQVNKKYEKEAQNIIKPVFNEIETE</sequence>
<evidence type="ECO:0008006" key="3">
    <source>
        <dbReference type="Google" id="ProtNLM"/>
    </source>
</evidence>
<proteinExistence type="predicted"/>
<protein>
    <recommendedName>
        <fullName evidence="3">Lipoprotein</fullName>
    </recommendedName>
</protein>
<dbReference type="PROSITE" id="PS51257">
    <property type="entry name" value="PROKAR_LIPOPROTEIN"/>
    <property type="match status" value="1"/>
</dbReference>
<keyword evidence="2" id="KW-1185">Reference proteome</keyword>
<evidence type="ECO:0000313" key="1">
    <source>
        <dbReference type="EMBL" id="TYB71763.1"/>
    </source>
</evidence>
<evidence type="ECO:0000313" key="2">
    <source>
        <dbReference type="Proteomes" id="UP000323324"/>
    </source>
</evidence>
<gene>
    <name evidence="1" type="ORF">ES676_12160</name>
</gene>
<accession>A0A8H2QII2</accession>
<dbReference type="AlphaFoldDB" id="A0A8H2QII2"/>
<name>A0A8H2QII2_9FLAO</name>
<dbReference type="RefSeq" id="WP_148370599.1">
    <property type="nucleotide sequence ID" value="NZ_VSKM01000014.1"/>
</dbReference>
<dbReference type="EMBL" id="VSKM01000014">
    <property type="protein sequence ID" value="TYB71763.1"/>
    <property type="molecule type" value="Genomic_DNA"/>
</dbReference>
<dbReference type="Proteomes" id="UP000323324">
    <property type="component" value="Unassembled WGS sequence"/>
</dbReference>